<organism evidence="1 2">
    <name type="scientific">Brachionus plicatilis</name>
    <name type="common">Marine rotifer</name>
    <name type="synonym">Brachionus muelleri</name>
    <dbReference type="NCBI Taxonomy" id="10195"/>
    <lineage>
        <taxon>Eukaryota</taxon>
        <taxon>Metazoa</taxon>
        <taxon>Spiralia</taxon>
        <taxon>Gnathifera</taxon>
        <taxon>Rotifera</taxon>
        <taxon>Eurotatoria</taxon>
        <taxon>Monogononta</taxon>
        <taxon>Pseudotrocha</taxon>
        <taxon>Ploima</taxon>
        <taxon>Brachionidae</taxon>
        <taxon>Brachionus</taxon>
    </lineage>
</organism>
<gene>
    <name evidence="1" type="ORF">BpHYR1_038950</name>
</gene>
<name>A0A3M7PLI7_BRAPC</name>
<dbReference type="AlphaFoldDB" id="A0A3M7PLI7"/>
<keyword evidence="2" id="KW-1185">Reference proteome</keyword>
<dbReference type="Proteomes" id="UP000276133">
    <property type="component" value="Unassembled WGS sequence"/>
</dbReference>
<accession>A0A3M7PLI7</accession>
<evidence type="ECO:0000313" key="1">
    <source>
        <dbReference type="EMBL" id="RMZ99981.1"/>
    </source>
</evidence>
<dbReference type="EMBL" id="REGN01009978">
    <property type="protein sequence ID" value="RMZ99981.1"/>
    <property type="molecule type" value="Genomic_DNA"/>
</dbReference>
<proteinExistence type="predicted"/>
<comment type="caution">
    <text evidence="1">The sequence shown here is derived from an EMBL/GenBank/DDBJ whole genome shotgun (WGS) entry which is preliminary data.</text>
</comment>
<evidence type="ECO:0000313" key="2">
    <source>
        <dbReference type="Proteomes" id="UP000276133"/>
    </source>
</evidence>
<reference evidence="1 2" key="1">
    <citation type="journal article" date="2018" name="Sci. Rep.">
        <title>Genomic signatures of local adaptation to the degree of environmental predictability in rotifers.</title>
        <authorList>
            <person name="Franch-Gras L."/>
            <person name="Hahn C."/>
            <person name="Garcia-Roger E.M."/>
            <person name="Carmona M.J."/>
            <person name="Serra M."/>
            <person name="Gomez A."/>
        </authorList>
    </citation>
    <scope>NUCLEOTIDE SEQUENCE [LARGE SCALE GENOMIC DNA]</scope>
    <source>
        <strain evidence="1">HYR1</strain>
    </source>
</reference>
<sequence length="74" mass="8745">MLSAMANHPSRTLDHRLFYEENIHVPMVVRHSAAINNTINLKKILQYSKKGARRQSIPKFFRKIINKIKIEFKI</sequence>
<protein>
    <submittedName>
        <fullName evidence="1">Uncharacterized protein</fullName>
    </submittedName>
</protein>